<accession>A0A560ITS6</accession>
<dbReference type="AlphaFoldDB" id="A0A560ITS6"/>
<protein>
    <submittedName>
        <fullName evidence="1">Uncharacterized protein</fullName>
    </submittedName>
</protein>
<evidence type="ECO:0000313" key="2">
    <source>
        <dbReference type="Proteomes" id="UP000318050"/>
    </source>
</evidence>
<dbReference type="EMBL" id="VITT01000005">
    <property type="protein sequence ID" value="TWB62247.1"/>
    <property type="molecule type" value="Genomic_DNA"/>
</dbReference>
<comment type="caution">
    <text evidence="1">The sequence shown here is derived from an EMBL/GenBank/DDBJ whole genome shotgun (WGS) entry which is preliminary data.</text>
</comment>
<gene>
    <name evidence="1" type="ORF">FBZ92_105182</name>
</gene>
<proteinExistence type="predicted"/>
<sequence>MKSAVHMIAGRTTIAADALITVGDKSLKCRVYADDDLLADIVFGSDLAAHFGLAGELAMA</sequence>
<reference evidence="1 2" key="1">
    <citation type="submission" date="2019-06" db="EMBL/GenBank/DDBJ databases">
        <title>Genomic Encyclopedia of Type Strains, Phase IV (KMG-V): Genome sequencing to study the core and pangenomes of soil and plant-associated prokaryotes.</title>
        <authorList>
            <person name="Whitman W."/>
        </authorList>
    </citation>
    <scope>NUCLEOTIDE SEQUENCE [LARGE SCALE GENOMIC DNA]</scope>
    <source>
        <strain evidence="1 2">BR 11140</strain>
    </source>
</reference>
<name>A0A560ITS6_9PROT</name>
<dbReference type="Proteomes" id="UP000318050">
    <property type="component" value="Unassembled WGS sequence"/>
</dbReference>
<organism evidence="1 2">
    <name type="scientific">Nitrospirillum amazonense</name>
    <dbReference type="NCBI Taxonomy" id="28077"/>
    <lineage>
        <taxon>Bacteria</taxon>
        <taxon>Pseudomonadati</taxon>
        <taxon>Pseudomonadota</taxon>
        <taxon>Alphaproteobacteria</taxon>
        <taxon>Rhodospirillales</taxon>
        <taxon>Azospirillaceae</taxon>
        <taxon>Nitrospirillum</taxon>
    </lineage>
</organism>
<evidence type="ECO:0000313" key="1">
    <source>
        <dbReference type="EMBL" id="TWB62247.1"/>
    </source>
</evidence>